<sequence>MKILYYDCFCGISGDMNLAALLDLGVSEEYLIKEISKLKLENEYEIKIEKAVKHGITGTRVDVILKAHNNKHVNDNHHNHENTISCTHGHEHNNSHERINESYNDHGNSVSHAHGYKHKHLHDNINDSYHIKVDNISQNHSHEHDNINENRNNHEHNHLHEENYEDVHTNNHEHHHRNLKDIENIINSSELNEKVKKISLDMFMKVAEAEAKVHGKALYEVHFHEVGAIDSIVDMVGAAICLDYLKVDKIMASPVQVGGGFVKCAHGLMPVPAPATVEILRNIPINTGIVPFETTTPTGAAILAANVQEFTPKINFQIKKAAYGIGHRDLEIPNVLRVYLGEEVAVSQIEEQYILETNIDDMNPEFYEYVEEKLFEIGALDVFKTPIFMKKGRPGVKLSVLITQKIEQDVLEVIFKETTSIGVRKYKVEKIMLNREFSKVKTQYGDITIKKSYYKGKLVKYKPEYEECKSIAREKNMTLDSVYKEVYKKVLSIEDNQ</sequence>
<dbReference type="PANTHER" id="PTHR36566:SF1">
    <property type="entry name" value="PYRIDINIUM-3,5-BISTHIOCARBOXYLIC ACID MONONUCLEOTIDE NICKEL INSERTION PROTEIN"/>
    <property type="match status" value="1"/>
</dbReference>
<dbReference type="EMBL" id="LZZM01000167">
    <property type="protein sequence ID" value="OOM76671.1"/>
    <property type="molecule type" value="Genomic_DNA"/>
</dbReference>
<comment type="catalytic activity">
    <reaction evidence="3">
        <text>Ni(II)-pyridinium-3,5-bisthiocarboxylate mononucleotide = pyridinium-3,5-bisthiocarboxylate mononucleotide + Ni(2+)</text>
        <dbReference type="Rhea" id="RHEA:54784"/>
        <dbReference type="ChEBI" id="CHEBI:49786"/>
        <dbReference type="ChEBI" id="CHEBI:137372"/>
        <dbReference type="ChEBI" id="CHEBI:137373"/>
        <dbReference type="EC" id="4.99.1.12"/>
    </reaction>
</comment>
<dbReference type="HAMAP" id="MF_01074">
    <property type="entry name" value="LarC"/>
    <property type="match status" value="1"/>
</dbReference>
<protein>
    <recommendedName>
        <fullName evidence="3">Pyridinium-3,5-bisthiocarboxylic acid mononucleotide nickel insertion protein</fullName>
        <shortName evidence="3">P2TMN nickel insertion protein</shortName>
        <ecNumber evidence="3">4.99.1.12</ecNumber>
    </recommendedName>
    <alternativeName>
        <fullName evidence="3">Nickel-pincer cofactor biosynthesis protein LarC</fullName>
    </alternativeName>
</protein>
<proteinExistence type="inferred from homology"/>
<keyword evidence="1 3" id="KW-0533">Nickel</keyword>
<dbReference type="Proteomes" id="UP000190890">
    <property type="component" value="Unassembled WGS sequence"/>
</dbReference>
<comment type="similarity">
    <text evidence="3">Belongs to the LarC family.</text>
</comment>
<gene>
    <name evidence="3" type="primary">larC</name>
    <name evidence="4" type="ORF">CLPUN_26110</name>
</gene>
<dbReference type="GO" id="GO:0016151">
    <property type="term" value="F:nickel cation binding"/>
    <property type="evidence" value="ECO:0007669"/>
    <property type="project" value="UniProtKB-UniRule"/>
</dbReference>
<dbReference type="Gene3D" id="3.10.20.300">
    <property type="entry name" value="mk0293 like domain"/>
    <property type="match status" value="1"/>
</dbReference>
<dbReference type="PANTHER" id="PTHR36566">
    <property type="entry name" value="NICKEL INSERTION PROTEIN-RELATED"/>
    <property type="match status" value="1"/>
</dbReference>
<reference evidence="4 5" key="1">
    <citation type="submission" date="2016-05" db="EMBL/GenBank/DDBJ databases">
        <title>Microbial solvent formation.</title>
        <authorList>
            <person name="Poehlein A."/>
            <person name="Montoya Solano J.D."/>
            <person name="Flitsch S."/>
            <person name="Krabben P."/>
            <person name="Duerre P."/>
            <person name="Daniel R."/>
        </authorList>
    </citation>
    <scope>NUCLEOTIDE SEQUENCE [LARGE SCALE GENOMIC DNA]</scope>
    <source>
        <strain evidence="4 5">DSM 2619</strain>
    </source>
</reference>
<accession>A0A1S8TG72</accession>
<comment type="caution">
    <text evidence="4">The sequence shown here is derived from an EMBL/GenBank/DDBJ whole genome shotgun (WGS) entry which is preliminary data.</text>
</comment>
<evidence type="ECO:0000256" key="3">
    <source>
        <dbReference type="HAMAP-Rule" id="MF_01074"/>
    </source>
</evidence>
<dbReference type="InterPro" id="IPR002822">
    <property type="entry name" value="Ni_insertion"/>
</dbReference>
<keyword evidence="2 3" id="KW-0456">Lyase</keyword>
<dbReference type="STRING" id="29367.CLPUN_26110"/>
<evidence type="ECO:0000256" key="2">
    <source>
        <dbReference type="ARBA" id="ARBA00023239"/>
    </source>
</evidence>
<dbReference type="RefSeq" id="WP_077847721.1">
    <property type="nucleotide sequence ID" value="NZ_LZZM01000167.1"/>
</dbReference>
<dbReference type="OrthoDB" id="9765625at2"/>
<dbReference type="AlphaFoldDB" id="A0A1S8TG72"/>
<dbReference type="GO" id="GO:0051604">
    <property type="term" value="P:protein maturation"/>
    <property type="evidence" value="ECO:0007669"/>
    <property type="project" value="UniProtKB-UniRule"/>
</dbReference>
<organism evidence="4 5">
    <name type="scientific">Clostridium puniceum</name>
    <dbReference type="NCBI Taxonomy" id="29367"/>
    <lineage>
        <taxon>Bacteria</taxon>
        <taxon>Bacillati</taxon>
        <taxon>Bacillota</taxon>
        <taxon>Clostridia</taxon>
        <taxon>Eubacteriales</taxon>
        <taxon>Clostridiaceae</taxon>
        <taxon>Clostridium</taxon>
    </lineage>
</organism>
<comment type="function">
    <text evidence="3">Involved in the biosynthesis of a nickel-pincer cofactor ((SCS)Ni(II) pincer complex). Binds Ni(2+), and functions in nickel delivery to pyridinium-3,5-bisthiocarboxylic acid mononucleotide (P2TMN), to form the mature cofactor. Is thus probably required for the activation of nickel-pincer cofactor-dependent enzymes.</text>
</comment>
<keyword evidence="5" id="KW-1185">Reference proteome</keyword>
<evidence type="ECO:0000256" key="1">
    <source>
        <dbReference type="ARBA" id="ARBA00022596"/>
    </source>
</evidence>
<evidence type="ECO:0000313" key="4">
    <source>
        <dbReference type="EMBL" id="OOM76671.1"/>
    </source>
</evidence>
<evidence type="ECO:0000313" key="5">
    <source>
        <dbReference type="Proteomes" id="UP000190890"/>
    </source>
</evidence>
<dbReference type="NCBIfam" id="TIGR00299">
    <property type="entry name" value="nickel pincer cofactor biosynthesis protein LarC"/>
    <property type="match status" value="1"/>
</dbReference>
<name>A0A1S8TG72_9CLOT</name>
<dbReference type="EC" id="4.99.1.12" evidence="3"/>
<dbReference type="GO" id="GO:0016829">
    <property type="term" value="F:lyase activity"/>
    <property type="evidence" value="ECO:0007669"/>
    <property type="project" value="UniProtKB-UniRule"/>
</dbReference>
<dbReference type="Gene3D" id="3.30.70.1380">
    <property type="entry name" value="Transcriptional regulatory protein pf0864 domain like"/>
    <property type="match status" value="1"/>
</dbReference>
<dbReference type="Pfam" id="PF01969">
    <property type="entry name" value="Ni_insertion"/>
    <property type="match status" value="1"/>
</dbReference>